<keyword evidence="1" id="KW-0238">DNA-binding</keyword>
<dbReference type="Proteomes" id="UP000308489">
    <property type="component" value="Chromosome 1"/>
</dbReference>
<dbReference type="KEGG" id="hhw:NCTC503_01774"/>
<organism evidence="1 2">
    <name type="scientific">Hathewaya histolytica</name>
    <name type="common">Clostridium histolyticum</name>
    <dbReference type="NCBI Taxonomy" id="1498"/>
    <lineage>
        <taxon>Bacteria</taxon>
        <taxon>Bacillati</taxon>
        <taxon>Bacillota</taxon>
        <taxon>Clostridia</taxon>
        <taxon>Eubacteriales</taxon>
        <taxon>Clostridiaceae</taxon>
        <taxon>Hathewaya</taxon>
    </lineage>
</organism>
<dbReference type="EMBL" id="LR590481">
    <property type="protein sequence ID" value="VTQ91265.1"/>
    <property type="molecule type" value="Genomic_DNA"/>
</dbReference>
<reference evidence="1 2" key="1">
    <citation type="submission" date="2019-05" db="EMBL/GenBank/DDBJ databases">
        <authorList>
            <consortium name="Pathogen Informatics"/>
        </authorList>
    </citation>
    <scope>NUCLEOTIDE SEQUENCE [LARGE SCALE GENOMIC DNA]</scope>
    <source>
        <strain evidence="1 2">NCTC503</strain>
    </source>
</reference>
<protein>
    <submittedName>
        <fullName evidence="1">Putative DNA-binding protein</fullName>
    </submittedName>
</protein>
<accession>A0A4U9RH78</accession>
<proteinExistence type="predicted"/>
<evidence type="ECO:0000313" key="1">
    <source>
        <dbReference type="EMBL" id="VTQ91265.1"/>
    </source>
</evidence>
<dbReference type="AlphaFoldDB" id="A0A4U9RH78"/>
<dbReference type="GO" id="GO:0003677">
    <property type="term" value="F:DNA binding"/>
    <property type="evidence" value="ECO:0007669"/>
    <property type="project" value="UniProtKB-KW"/>
</dbReference>
<sequence>MAFYLICIHGKEDKAIDTLNKIPKSQCDPNMILASIYIERNEFKKSRELLQSKLYQSINNISLVCMGLANSYFKEGKDLNIIERYYNLIIDIKNTLSHKGDLTLPLSMDYLNFA</sequence>
<keyword evidence="2" id="KW-1185">Reference proteome</keyword>
<name>A0A4U9RH78_HATHI</name>
<evidence type="ECO:0000313" key="2">
    <source>
        <dbReference type="Proteomes" id="UP000308489"/>
    </source>
</evidence>
<gene>
    <name evidence="1" type="ORF">NCTC503_01774</name>
</gene>